<dbReference type="InterPro" id="IPR042099">
    <property type="entry name" value="ANL_N_sf"/>
</dbReference>
<dbReference type="GO" id="GO:0071766">
    <property type="term" value="P:Actinobacterium-type cell wall biogenesis"/>
    <property type="evidence" value="ECO:0007669"/>
    <property type="project" value="UniProtKB-ARBA"/>
</dbReference>
<keyword evidence="3" id="KW-0812">Transmembrane</keyword>
<dbReference type="Pfam" id="PF01553">
    <property type="entry name" value="Acyltransferase"/>
    <property type="match status" value="1"/>
</dbReference>
<dbReference type="Pfam" id="PF00550">
    <property type="entry name" value="PP-binding"/>
    <property type="match status" value="1"/>
</dbReference>
<comment type="caution">
    <text evidence="5">The sequence shown here is derived from an EMBL/GenBank/DDBJ whole genome shotgun (WGS) entry which is preliminary data.</text>
</comment>
<dbReference type="InterPro" id="IPR045851">
    <property type="entry name" value="AMP-bd_C_sf"/>
</dbReference>
<keyword evidence="5" id="KW-0808">Transferase</keyword>
<comment type="similarity">
    <text evidence="1">Belongs to the ATP-dependent AMP-binding enzyme family.</text>
</comment>
<dbReference type="SUPFAM" id="SSF69593">
    <property type="entry name" value="Glycerol-3-phosphate (1)-acyltransferase"/>
    <property type="match status" value="1"/>
</dbReference>
<dbReference type="InterPro" id="IPR040097">
    <property type="entry name" value="FAAL/FAAC"/>
</dbReference>
<dbReference type="GO" id="GO:0006633">
    <property type="term" value="P:fatty acid biosynthetic process"/>
    <property type="evidence" value="ECO:0007669"/>
    <property type="project" value="TreeGrafter"/>
</dbReference>
<evidence type="ECO:0000313" key="6">
    <source>
        <dbReference type="Proteomes" id="UP000178885"/>
    </source>
</evidence>
<dbReference type="FunFam" id="3.40.50.12780:FF:000013">
    <property type="entry name" value="Long-chain-fatty-acid--AMP ligase FadD32"/>
    <property type="match status" value="1"/>
</dbReference>
<dbReference type="InterPro" id="IPR002123">
    <property type="entry name" value="Plipid/glycerol_acylTrfase"/>
</dbReference>
<dbReference type="PROSITE" id="PS00455">
    <property type="entry name" value="AMP_BINDING"/>
    <property type="match status" value="1"/>
</dbReference>
<evidence type="ECO:0000259" key="4">
    <source>
        <dbReference type="PROSITE" id="PS50075"/>
    </source>
</evidence>
<dbReference type="InterPro" id="IPR020845">
    <property type="entry name" value="AMP-binding_CS"/>
</dbReference>
<organism evidence="5 6">
    <name type="scientific">Candidatus Muproteobacteria bacterium RBG_16_65_34</name>
    <dbReference type="NCBI Taxonomy" id="1817760"/>
    <lineage>
        <taxon>Bacteria</taxon>
        <taxon>Pseudomonadati</taxon>
        <taxon>Pseudomonadota</taxon>
        <taxon>Candidatus Muproteobacteria</taxon>
    </lineage>
</organism>
<dbReference type="AlphaFoldDB" id="A0A1F6TLL6"/>
<dbReference type="Gene3D" id="3.40.50.12780">
    <property type="entry name" value="N-terminal domain of ligase-like"/>
    <property type="match status" value="1"/>
</dbReference>
<dbReference type="PANTHER" id="PTHR22754:SF32">
    <property type="entry name" value="DISCO-INTERACTING PROTEIN 2"/>
    <property type="match status" value="1"/>
</dbReference>
<dbReference type="SMART" id="SM00563">
    <property type="entry name" value="PlsC"/>
    <property type="match status" value="1"/>
</dbReference>
<dbReference type="GO" id="GO:0005886">
    <property type="term" value="C:plasma membrane"/>
    <property type="evidence" value="ECO:0007669"/>
    <property type="project" value="TreeGrafter"/>
</dbReference>
<proteinExistence type="inferred from homology"/>
<dbReference type="CDD" id="cd05931">
    <property type="entry name" value="FAAL"/>
    <property type="match status" value="1"/>
</dbReference>
<dbReference type="InterPro" id="IPR000873">
    <property type="entry name" value="AMP-dep_synth/lig_dom"/>
</dbReference>
<dbReference type="Pfam" id="PF00501">
    <property type="entry name" value="AMP-binding"/>
    <property type="match status" value="1"/>
</dbReference>
<dbReference type="GO" id="GO:0016874">
    <property type="term" value="F:ligase activity"/>
    <property type="evidence" value="ECO:0007669"/>
    <property type="project" value="UniProtKB-KW"/>
</dbReference>
<evidence type="ECO:0000313" key="5">
    <source>
        <dbReference type="EMBL" id="OGI46023.1"/>
    </source>
</evidence>
<sequence length="921" mass="99645">MLEIVRGLAAERRPQQTVSALTLDSRLERDLGLDSLARVELLARLERALHVTLSEQILASAETPRDLLRALQGARAQARVPPSATPRIAAPEGVVAAPVAATTLIEALDWHVQRTPQRTHIYLLGDNEQEEALAYAELRDRATAFAGGLRERGLQPGQTVAIMLPTGREYFFSFFGVLLAGGVPVPIYPPVRASQIEDHLRRHARILESARARLLITVPEARPVARLLKLAAPALRQILTARELAQAGGGSAAAALGADDIALLQYTSGSTGNPKGAILTHANLLANIRAMGAATAVSARDVFVSWMPLYHDMGLIGAWLGSLYYGMPLVVMSPLSFLTHPERWLWAVHRHRATLSGAPNFGYELCLRRIEDSALAGLDLSSWRMAFNGAEPVSPETLARFQKRFARYGLRPEALAPVYGLAESSVGLAFPPLGRGPLVDRIRRDEFVHTGHAVPAADDDPAALRFVACGQPLPGHQIRLVDATGFEVGEREEGRLEFKGPSATSGYFRNPEETARLFHGDWLDSGDLAYTAGGDVYITGRVKDLIIRAGRNIYPHEIEEAVGDIEGIRKGCVAVFGTTSAGTERLVVLAETRATEEAARARLRAEVNAVVVDLIGDAPDEVVLAPPHTVLKTSSGKIRRAASRELYESGHLGAPRALAWQLTRLALTTAAPQLRRAMHLAGDILYAAYVGTLFWLLAPLTWAVVAVLPRPDWSRAAARAAAKLLLRLSGLPLRVQGLDRLPQRPCVVVANHASYIDGIVLSAVLPPVFTFTAKREFADRFIARIFLKRLDAVFVERFEASRGAEDARRLAQFARAGKSLAFFPEGTFQRMSGLLPFHLGAFAAAAEAGTPVVPVALRGTRSVLRAGQWFPRRAALSVTVGEPLAPRGAGWAETLRLHDAARATILQHCGEPDLAAHAPPG</sequence>
<name>A0A1F6TLL6_9PROT</name>
<feature type="domain" description="Carrier" evidence="4">
    <location>
        <begin position="1"/>
        <end position="75"/>
    </location>
</feature>
<dbReference type="GO" id="GO:0016746">
    <property type="term" value="F:acyltransferase activity"/>
    <property type="evidence" value="ECO:0007669"/>
    <property type="project" value="UniProtKB-KW"/>
</dbReference>
<evidence type="ECO:0000256" key="1">
    <source>
        <dbReference type="ARBA" id="ARBA00006432"/>
    </source>
</evidence>
<dbReference type="CDD" id="cd07989">
    <property type="entry name" value="LPLAT_AGPAT-like"/>
    <property type="match status" value="1"/>
</dbReference>
<dbReference type="PROSITE" id="PS50075">
    <property type="entry name" value="CARRIER"/>
    <property type="match status" value="1"/>
</dbReference>
<dbReference type="Proteomes" id="UP000178885">
    <property type="component" value="Unassembled WGS sequence"/>
</dbReference>
<dbReference type="InterPro" id="IPR009081">
    <property type="entry name" value="PP-bd_ACP"/>
</dbReference>
<dbReference type="SUPFAM" id="SSF47336">
    <property type="entry name" value="ACP-like"/>
    <property type="match status" value="1"/>
</dbReference>
<accession>A0A1F6TLL6</accession>
<dbReference type="InterPro" id="IPR036736">
    <property type="entry name" value="ACP-like_sf"/>
</dbReference>
<keyword evidence="3" id="KW-1133">Transmembrane helix</keyword>
<keyword evidence="3" id="KW-0472">Membrane</keyword>
<evidence type="ECO:0000256" key="2">
    <source>
        <dbReference type="ARBA" id="ARBA00022598"/>
    </source>
</evidence>
<dbReference type="SUPFAM" id="SSF56801">
    <property type="entry name" value="Acetyl-CoA synthetase-like"/>
    <property type="match status" value="1"/>
</dbReference>
<feature type="transmembrane region" description="Helical" evidence="3">
    <location>
        <begin position="684"/>
        <end position="708"/>
    </location>
</feature>
<dbReference type="EMBL" id="MFSU01000090">
    <property type="protein sequence ID" value="OGI46023.1"/>
    <property type="molecule type" value="Genomic_DNA"/>
</dbReference>
<dbReference type="STRING" id="1817760.A2151_01965"/>
<keyword evidence="2" id="KW-0436">Ligase</keyword>
<keyword evidence="5" id="KW-0012">Acyltransferase</keyword>
<dbReference type="Gene3D" id="1.10.1200.10">
    <property type="entry name" value="ACP-like"/>
    <property type="match status" value="1"/>
</dbReference>
<dbReference type="GO" id="GO:0070566">
    <property type="term" value="F:adenylyltransferase activity"/>
    <property type="evidence" value="ECO:0007669"/>
    <property type="project" value="TreeGrafter"/>
</dbReference>
<dbReference type="PANTHER" id="PTHR22754">
    <property type="entry name" value="DISCO-INTERACTING PROTEIN 2 DIP2 -RELATED"/>
    <property type="match status" value="1"/>
</dbReference>
<gene>
    <name evidence="5" type="ORF">A2151_01965</name>
</gene>
<evidence type="ECO:0000256" key="3">
    <source>
        <dbReference type="SAM" id="Phobius"/>
    </source>
</evidence>
<dbReference type="Gene3D" id="3.30.300.30">
    <property type="match status" value="1"/>
</dbReference>
<reference evidence="5 6" key="1">
    <citation type="journal article" date="2016" name="Nat. Commun.">
        <title>Thousands of microbial genomes shed light on interconnected biogeochemical processes in an aquifer system.</title>
        <authorList>
            <person name="Anantharaman K."/>
            <person name="Brown C.T."/>
            <person name="Hug L.A."/>
            <person name="Sharon I."/>
            <person name="Castelle C.J."/>
            <person name="Probst A.J."/>
            <person name="Thomas B.C."/>
            <person name="Singh A."/>
            <person name="Wilkins M.J."/>
            <person name="Karaoz U."/>
            <person name="Brodie E.L."/>
            <person name="Williams K.H."/>
            <person name="Hubbard S.S."/>
            <person name="Banfield J.F."/>
        </authorList>
    </citation>
    <scope>NUCLEOTIDE SEQUENCE [LARGE SCALE GENOMIC DNA]</scope>
</reference>
<protein>
    <submittedName>
        <fullName evidence="5">Acyl-phosphate glycerol 3-phosphate acyltransferase</fullName>
    </submittedName>
</protein>